<dbReference type="InterPro" id="IPR019052">
    <property type="entry name" value="DUF2383"/>
</dbReference>
<protein>
    <recommendedName>
        <fullName evidence="1">DUF2383 domain-containing protein</fullName>
    </recommendedName>
</protein>
<gene>
    <name evidence="2" type="ORF">AQPW35_39870</name>
</gene>
<comment type="caution">
    <text evidence="2">The sequence shown here is derived from an EMBL/GenBank/DDBJ whole genome shotgun (WGS) entry which is preliminary data.</text>
</comment>
<evidence type="ECO:0000259" key="1">
    <source>
        <dbReference type="Pfam" id="PF09537"/>
    </source>
</evidence>
<evidence type="ECO:0000313" key="3">
    <source>
        <dbReference type="Proteomes" id="UP000301751"/>
    </source>
</evidence>
<dbReference type="Gene3D" id="1.20.1260.10">
    <property type="match status" value="1"/>
</dbReference>
<dbReference type="Proteomes" id="UP000301751">
    <property type="component" value="Unassembled WGS sequence"/>
</dbReference>
<feature type="domain" description="DUF2383" evidence="1">
    <location>
        <begin position="5"/>
        <end position="112"/>
    </location>
</feature>
<dbReference type="Pfam" id="PF09537">
    <property type="entry name" value="DUF2383"/>
    <property type="match status" value="1"/>
</dbReference>
<keyword evidence="3" id="KW-1185">Reference proteome</keyword>
<name>A0A480AVI7_9BURK</name>
<dbReference type="InterPro" id="IPR012347">
    <property type="entry name" value="Ferritin-like"/>
</dbReference>
<proteinExistence type="predicted"/>
<accession>A0A480AVI7</accession>
<organism evidence="2 3">
    <name type="scientific">Pseudaquabacterium pictum</name>
    <dbReference type="NCBI Taxonomy" id="2315236"/>
    <lineage>
        <taxon>Bacteria</taxon>
        <taxon>Pseudomonadati</taxon>
        <taxon>Pseudomonadota</taxon>
        <taxon>Betaproteobacteria</taxon>
        <taxon>Burkholderiales</taxon>
        <taxon>Sphaerotilaceae</taxon>
        <taxon>Pseudaquabacterium</taxon>
    </lineage>
</organism>
<reference evidence="3" key="1">
    <citation type="submission" date="2019-03" db="EMBL/GenBank/DDBJ databases">
        <title>Aquabacterium pictum sp.nov., the first bacteriochlorophyll a-containing freshwater bacterium in the genus Aquabacterium of the class Betaproteobacteria.</title>
        <authorList>
            <person name="Hirose S."/>
            <person name="Tank M."/>
            <person name="Hara E."/>
            <person name="Tamaki H."/>
            <person name="Takaichi S."/>
            <person name="Haruta S."/>
            <person name="Hanada S."/>
        </authorList>
    </citation>
    <scope>NUCLEOTIDE SEQUENCE [LARGE SCALE GENOMIC DNA]</scope>
    <source>
        <strain evidence="3">W35</strain>
    </source>
</reference>
<sequence>MTARAINALHDIHTATNDVLTGYREMLARAQPEIQPDIRRLIGLHEGHAQEQQAELVRLRDAGEDDTSLQGTVNKVVVMLRDWLSSLDRNVLPAVRDGEESLCGVYDKALQQREVASHASIGTLLTTQRAAIASEVMRLPRD</sequence>
<dbReference type="EMBL" id="BJCL01000012">
    <property type="protein sequence ID" value="GCL64906.1"/>
    <property type="molecule type" value="Genomic_DNA"/>
</dbReference>
<evidence type="ECO:0000313" key="2">
    <source>
        <dbReference type="EMBL" id="GCL64906.1"/>
    </source>
</evidence>
<dbReference type="AlphaFoldDB" id="A0A480AVI7"/>